<dbReference type="InterPro" id="IPR003148">
    <property type="entry name" value="RCK_N"/>
</dbReference>
<dbReference type="OrthoDB" id="10035564at2759"/>
<evidence type="ECO:0000256" key="6">
    <source>
        <dbReference type="ARBA" id="ARBA00022958"/>
    </source>
</evidence>
<feature type="transmembrane region" description="Helical" evidence="12">
    <location>
        <begin position="204"/>
        <end position="223"/>
    </location>
</feature>
<dbReference type="Pfam" id="PF03493">
    <property type="entry name" value="BK_channel_a"/>
    <property type="match status" value="1"/>
</dbReference>
<keyword evidence="7 12" id="KW-1133">Transmembrane helix</keyword>
<evidence type="ECO:0000313" key="17">
    <source>
        <dbReference type="Proteomes" id="UP000039865"/>
    </source>
</evidence>
<keyword evidence="4 12" id="KW-0812">Transmembrane</keyword>
<feature type="transmembrane region" description="Helical" evidence="12">
    <location>
        <begin position="63"/>
        <end position="94"/>
    </location>
</feature>
<organism evidence="16 17">
    <name type="scientific">Stylonychia lemnae</name>
    <name type="common">Ciliate</name>
    <dbReference type="NCBI Taxonomy" id="5949"/>
    <lineage>
        <taxon>Eukaryota</taxon>
        <taxon>Sar</taxon>
        <taxon>Alveolata</taxon>
        <taxon>Ciliophora</taxon>
        <taxon>Intramacronucleata</taxon>
        <taxon>Spirotrichea</taxon>
        <taxon>Stichotrichia</taxon>
        <taxon>Sporadotrichida</taxon>
        <taxon>Oxytrichidae</taxon>
        <taxon>Stylonychinae</taxon>
        <taxon>Stylonychia</taxon>
    </lineage>
</organism>
<reference evidence="16 17" key="1">
    <citation type="submission" date="2014-06" db="EMBL/GenBank/DDBJ databases">
        <authorList>
            <person name="Swart Estienne"/>
        </authorList>
    </citation>
    <scope>NUCLEOTIDE SEQUENCE [LARGE SCALE GENOMIC DNA]</scope>
    <source>
        <strain evidence="16 17">130c</strain>
    </source>
</reference>
<feature type="transmembrane region" description="Helical" evidence="12">
    <location>
        <begin position="131"/>
        <end position="149"/>
    </location>
</feature>
<keyword evidence="2" id="KW-0813">Transport</keyword>
<sequence>MLKYLRQKVQERKLEKMMLNQDTKSPSYADIDKNQDHTQQLKQIANQQSERKKKFASKNKRRVTFYLIYEFISVVCQSLISIYACAVYIVSLYMSSDTDDPTFNQIEFSTAILILLDLVNGLFLAPSKKKYFLNILNIIDVMTVIPIIIEQFIESQVANLSFARIWRFVRFLRFFRIYKILRKINTNDIKSISNTDPVDVKRKLFTIFIQFLALVFISASVIFTLNKNFPDTFAIYISTGQDLTFDIALYFVLITITTVGYGDVVPNSTLSRICIGLFFIAAVVFFTMQTSEISDLIKQGNNYSKPFKRKSNRHVILTAQSFNDLKLLRFLTEFFHKDHDLAENMKVVIVSKDKPSNDVQQVIAMYEEQTYLIVGSIFNEQTLQKADILNAEAAFILSNQYDNHSIKADSFSVLASKMMREFNKNMQINVQLINKDYLIHSWCNWDNVYSIDEFKLGIIAANAYNPGFCPIILNLLRSSGKISSSNKNGLWLVEYTHGLEHEIYCIKIPSKYVNQIFEFVVKIGFNGKGILIFGIRRKKPRCPFDFYEILINPVKYRIQKGDEALVLATDFTHAQRFDEDDGKDLDPYDREISGQQLNELKDLQFIKNFDFRNPEPLHKTDDHFLMWRDDLSYLKDHILIFGDIEAMPTLIECLRNFTNNYICYVSDKLELEKWNKIKNRYSNVVYFEASFSDKNELARTGIQNSRHVILLSWMLQNSNHPDSGMLQIIRIIDEHFPDVQYTLELVDENNLKYLNKKNNSMKDTNLPFICNTKYASGSVFFSSILDAIIAQSYFNETLFEVLDKLIFGGTVENESKVEENCKLNMILIDSTIGGKTTFKGFFEACINNEGSPIIPIGIQRQPNSLILGNQQPYIITNPDKNCLLMEGDRVYVLGENAETKKKRQQEYKKGYQDQRDQSQMKKQLIQLSDSFSNLDEQYLKKMDDDVMLSLIKKELEKSEIERKKLQQQQAKLRQEKLKLSFQSTIKSVLKNKELRNIMSLTGGVASQIPKTQAATNPQNQIKVNSEEHKIMVQKEDITYDSINNDLGQGHQADKIIFSELKSPMPDQVNNSMNSQGQDFLRIKDQATPQIERRLPLTQKMNYLKANFQTVDQDQSIRDSEKISVIRQSEDQSMIEDMRELIDTGKKQSSVLKIAEQEKQDRINDHIRDARISDLSLEEEQS</sequence>
<feature type="transmembrane region" description="Helical" evidence="12">
    <location>
        <begin position="243"/>
        <end position="262"/>
    </location>
</feature>
<dbReference type="Proteomes" id="UP000039865">
    <property type="component" value="Unassembled WGS sequence"/>
</dbReference>
<keyword evidence="3" id="KW-0633">Potassium transport</keyword>
<keyword evidence="6" id="KW-0630">Potassium</keyword>
<feature type="domain" description="Calcium-activated potassium channel BK alpha subunit" evidence="14">
    <location>
        <begin position="446"/>
        <end position="535"/>
    </location>
</feature>
<dbReference type="InterPro" id="IPR047871">
    <property type="entry name" value="K_chnl_Slo-like"/>
</dbReference>
<dbReference type="AlphaFoldDB" id="A0A078AX97"/>
<dbReference type="InterPro" id="IPR027359">
    <property type="entry name" value="Volt_channel_dom_sf"/>
</dbReference>
<feature type="domain" description="RCK N-terminal" evidence="15">
    <location>
        <begin position="311"/>
        <end position="428"/>
    </location>
</feature>
<comment type="subcellular location">
    <subcellularLocation>
        <location evidence="1">Membrane</location>
        <topology evidence="1">Multi-pass membrane protein</topology>
    </subcellularLocation>
</comment>
<evidence type="ECO:0000259" key="13">
    <source>
        <dbReference type="Pfam" id="PF00520"/>
    </source>
</evidence>
<evidence type="ECO:0000256" key="9">
    <source>
        <dbReference type="ARBA" id="ARBA00023136"/>
    </source>
</evidence>
<dbReference type="EMBL" id="CCKQ01014893">
    <property type="protein sequence ID" value="CDW86696.1"/>
    <property type="molecule type" value="Genomic_DNA"/>
</dbReference>
<evidence type="ECO:0000256" key="10">
    <source>
        <dbReference type="ARBA" id="ARBA00023303"/>
    </source>
</evidence>
<dbReference type="PANTHER" id="PTHR10027:SF10">
    <property type="entry name" value="SLOWPOKE 2, ISOFORM D"/>
    <property type="match status" value="1"/>
</dbReference>
<dbReference type="InterPro" id="IPR005821">
    <property type="entry name" value="Ion_trans_dom"/>
</dbReference>
<evidence type="ECO:0000256" key="12">
    <source>
        <dbReference type="SAM" id="Phobius"/>
    </source>
</evidence>
<accession>A0A078AX97</accession>
<keyword evidence="11" id="KW-0175">Coiled coil</keyword>
<evidence type="ECO:0000256" key="11">
    <source>
        <dbReference type="SAM" id="Coils"/>
    </source>
</evidence>
<feature type="domain" description="Ion transport" evidence="13">
    <location>
        <begin position="79"/>
        <end position="299"/>
    </location>
</feature>
<evidence type="ECO:0000256" key="8">
    <source>
        <dbReference type="ARBA" id="ARBA00023065"/>
    </source>
</evidence>
<dbReference type="Gene3D" id="3.40.50.720">
    <property type="entry name" value="NAD(P)-binding Rossmann-like Domain"/>
    <property type="match status" value="2"/>
</dbReference>
<evidence type="ECO:0000259" key="14">
    <source>
        <dbReference type="Pfam" id="PF03493"/>
    </source>
</evidence>
<dbReference type="SUPFAM" id="SSF81324">
    <property type="entry name" value="Voltage-gated potassium channels"/>
    <property type="match status" value="1"/>
</dbReference>
<dbReference type="Pfam" id="PF00520">
    <property type="entry name" value="Ion_trans"/>
    <property type="match status" value="1"/>
</dbReference>
<keyword evidence="5" id="KW-0631">Potassium channel</keyword>
<evidence type="ECO:0000256" key="4">
    <source>
        <dbReference type="ARBA" id="ARBA00022692"/>
    </source>
</evidence>
<evidence type="ECO:0000256" key="1">
    <source>
        <dbReference type="ARBA" id="ARBA00004141"/>
    </source>
</evidence>
<dbReference type="OMA" id="RINDHIR"/>
<keyword evidence="9 12" id="KW-0472">Membrane</keyword>
<evidence type="ECO:0000256" key="3">
    <source>
        <dbReference type="ARBA" id="ARBA00022538"/>
    </source>
</evidence>
<feature type="coiled-coil region" evidence="11">
    <location>
        <begin position="948"/>
        <end position="982"/>
    </location>
</feature>
<keyword evidence="8" id="KW-0406">Ion transport</keyword>
<dbReference type="Gene3D" id="1.10.287.70">
    <property type="match status" value="1"/>
</dbReference>
<dbReference type="GO" id="GO:0016020">
    <property type="term" value="C:membrane"/>
    <property type="evidence" value="ECO:0007669"/>
    <property type="project" value="UniProtKB-SubCell"/>
</dbReference>
<dbReference type="InParanoid" id="A0A078AX97"/>
<evidence type="ECO:0000259" key="15">
    <source>
        <dbReference type="Pfam" id="PF22614"/>
    </source>
</evidence>
<dbReference type="Pfam" id="PF22614">
    <property type="entry name" value="Slo-like_RCK"/>
    <property type="match status" value="1"/>
</dbReference>
<dbReference type="GO" id="GO:0005267">
    <property type="term" value="F:potassium channel activity"/>
    <property type="evidence" value="ECO:0007669"/>
    <property type="project" value="UniProtKB-KW"/>
</dbReference>
<proteinExistence type="predicted"/>
<evidence type="ECO:0000256" key="5">
    <source>
        <dbReference type="ARBA" id="ARBA00022826"/>
    </source>
</evidence>
<protein>
    <submittedName>
        <fullName evidence="16">Cation channel family protein</fullName>
    </submittedName>
</protein>
<keyword evidence="10" id="KW-0407">Ion channel</keyword>
<gene>
    <name evidence="16" type="primary">Contig576.g634</name>
    <name evidence="16" type="ORF">STYLEM_15794</name>
</gene>
<evidence type="ECO:0000313" key="16">
    <source>
        <dbReference type="EMBL" id="CDW86696.1"/>
    </source>
</evidence>
<evidence type="ECO:0000256" key="7">
    <source>
        <dbReference type="ARBA" id="ARBA00022989"/>
    </source>
</evidence>
<feature type="transmembrane region" description="Helical" evidence="12">
    <location>
        <begin position="106"/>
        <end position="124"/>
    </location>
</feature>
<dbReference type="PRINTS" id="PR00169">
    <property type="entry name" value="KCHANNEL"/>
</dbReference>
<name>A0A078AX97_STYLE</name>
<dbReference type="Gene3D" id="1.20.120.350">
    <property type="entry name" value="Voltage-gated potassium channels. Chain C"/>
    <property type="match status" value="1"/>
</dbReference>
<keyword evidence="17" id="KW-1185">Reference proteome</keyword>
<dbReference type="InterPro" id="IPR003929">
    <property type="entry name" value="K_chnl_BK_asu"/>
</dbReference>
<dbReference type="PANTHER" id="PTHR10027">
    <property type="entry name" value="CALCIUM-ACTIVATED POTASSIUM CHANNEL ALPHA CHAIN"/>
    <property type="match status" value="1"/>
</dbReference>
<evidence type="ECO:0000256" key="2">
    <source>
        <dbReference type="ARBA" id="ARBA00022448"/>
    </source>
</evidence>